<name>A0ABR0GST9_9PEZI</name>
<feature type="region of interest" description="Disordered" evidence="1">
    <location>
        <begin position="69"/>
        <end position="91"/>
    </location>
</feature>
<protein>
    <submittedName>
        <fullName evidence="2">Uncharacterized protein</fullName>
    </submittedName>
</protein>
<comment type="caution">
    <text evidence="2">The sequence shown here is derived from an EMBL/GenBank/DDBJ whole genome shotgun (WGS) entry which is preliminary data.</text>
</comment>
<accession>A0ABR0GST9</accession>
<dbReference type="Proteomes" id="UP001323405">
    <property type="component" value="Unassembled WGS sequence"/>
</dbReference>
<evidence type="ECO:0000256" key="1">
    <source>
        <dbReference type="SAM" id="MobiDB-lite"/>
    </source>
</evidence>
<evidence type="ECO:0000313" key="2">
    <source>
        <dbReference type="EMBL" id="KAK4658832.1"/>
    </source>
</evidence>
<dbReference type="GeneID" id="87904804"/>
<gene>
    <name evidence="2" type="ORF">QC762_105028</name>
</gene>
<keyword evidence="3" id="KW-1185">Reference proteome</keyword>
<evidence type="ECO:0000313" key="3">
    <source>
        <dbReference type="Proteomes" id="UP001323405"/>
    </source>
</evidence>
<proteinExistence type="predicted"/>
<sequence length="91" mass="10154">MLFDKNDQSWVVGLETSTIAYGKYLTMYVEEIKMAHPKNSTDQHTNELWISKLEESALKKDEIDADECYESSHAGANKTGGDLSVDIGTPL</sequence>
<dbReference type="RefSeq" id="XP_062747804.1">
    <property type="nucleotide sequence ID" value="XM_062884897.1"/>
</dbReference>
<dbReference type="EMBL" id="JAFFHA010000001">
    <property type="protein sequence ID" value="KAK4658832.1"/>
    <property type="molecule type" value="Genomic_DNA"/>
</dbReference>
<reference evidence="2 3" key="1">
    <citation type="journal article" date="2023" name="bioRxiv">
        <title>High-quality genome assemblies of four members of thePodospora anserinaspecies complex.</title>
        <authorList>
            <person name="Ament-Velasquez S.L."/>
            <person name="Vogan A.A."/>
            <person name="Wallerman O."/>
            <person name="Hartmann F."/>
            <person name="Gautier V."/>
            <person name="Silar P."/>
            <person name="Giraud T."/>
            <person name="Johannesson H."/>
        </authorList>
    </citation>
    <scope>NUCLEOTIDE SEQUENCE [LARGE SCALE GENOMIC DNA]</scope>
    <source>
        <strain evidence="2 3">CBS 415.72m</strain>
    </source>
</reference>
<organism evidence="2 3">
    <name type="scientific">Podospora pseudocomata</name>
    <dbReference type="NCBI Taxonomy" id="2093779"/>
    <lineage>
        <taxon>Eukaryota</taxon>
        <taxon>Fungi</taxon>
        <taxon>Dikarya</taxon>
        <taxon>Ascomycota</taxon>
        <taxon>Pezizomycotina</taxon>
        <taxon>Sordariomycetes</taxon>
        <taxon>Sordariomycetidae</taxon>
        <taxon>Sordariales</taxon>
        <taxon>Podosporaceae</taxon>
        <taxon>Podospora</taxon>
    </lineage>
</organism>